<reference evidence="3 4" key="1">
    <citation type="submission" date="2023-08" db="EMBL/GenBank/DDBJ databases">
        <title>A Necator americanus chromosomal reference genome.</title>
        <authorList>
            <person name="Ilik V."/>
            <person name="Petrzelkova K.J."/>
            <person name="Pardy F."/>
            <person name="Fuh T."/>
            <person name="Niatou-Singa F.S."/>
            <person name="Gouil Q."/>
            <person name="Baker L."/>
            <person name="Ritchie M.E."/>
            <person name="Jex A.R."/>
            <person name="Gazzola D."/>
            <person name="Li H."/>
            <person name="Toshio Fujiwara R."/>
            <person name="Zhan B."/>
            <person name="Aroian R.V."/>
            <person name="Pafco B."/>
            <person name="Schwarz E.M."/>
        </authorList>
    </citation>
    <scope>NUCLEOTIDE SEQUENCE [LARGE SCALE GENOMIC DNA]</scope>
    <source>
        <strain evidence="3 4">Aroian</strain>
        <tissue evidence="3">Whole animal</tissue>
    </source>
</reference>
<gene>
    <name evidence="3" type="primary">Necator_chrII.g5184</name>
    <name evidence="3" type="ORF">RB195_017392</name>
</gene>
<dbReference type="InterPro" id="IPR016130">
    <property type="entry name" value="Tyr_Pase_AS"/>
</dbReference>
<dbReference type="InterPro" id="IPR000387">
    <property type="entry name" value="Tyr_Pase_dom"/>
</dbReference>
<protein>
    <recommendedName>
        <fullName evidence="5">Protein-tyrosine phosphatase</fullName>
    </recommendedName>
</protein>
<dbReference type="Pfam" id="PF00102">
    <property type="entry name" value="Y_phosphatase"/>
    <property type="match status" value="1"/>
</dbReference>
<keyword evidence="4" id="KW-1185">Reference proteome</keyword>
<evidence type="ECO:0000259" key="2">
    <source>
        <dbReference type="PROSITE" id="PS50056"/>
    </source>
</evidence>
<dbReference type="PROSITE" id="PS00383">
    <property type="entry name" value="TYR_PHOSPHATASE_1"/>
    <property type="match status" value="1"/>
</dbReference>
<dbReference type="InterPro" id="IPR003595">
    <property type="entry name" value="Tyr_Pase_cat"/>
</dbReference>
<dbReference type="Gene3D" id="3.90.190.10">
    <property type="entry name" value="Protein tyrosine phosphatase superfamily"/>
    <property type="match status" value="1"/>
</dbReference>
<name>A0ABR1C514_NECAM</name>
<feature type="domain" description="Tyrosine specific protein phosphatases" evidence="2">
    <location>
        <begin position="217"/>
        <end position="290"/>
    </location>
</feature>
<dbReference type="SUPFAM" id="SSF52799">
    <property type="entry name" value="(Phosphotyrosine protein) phosphatases II"/>
    <property type="match status" value="1"/>
</dbReference>
<evidence type="ECO:0000313" key="4">
    <source>
        <dbReference type="Proteomes" id="UP001303046"/>
    </source>
</evidence>
<evidence type="ECO:0000313" key="3">
    <source>
        <dbReference type="EMBL" id="KAK6733611.1"/>
    </source>
</evidence>
<dbReference type="PRINTS" id="PR00700">
    <property type="entry name" value="PRTYPHPHTASE"/>
</dbReference>
<dbReference type="Proteomes" id="UP001303046">
    <property type="component" value="Unassembled WGS sequence"/>
</dbReference>
<dbReference type="PANTHER" id="PTHR46163">
    <property type="entry name" value="TYROSINE-PROTEIN PHOSPHATASE-RELATED"/>
    <property type="match status" value="1"/>
</dbReference>
<dbReference type="PANTHER" id="PTHR46163:SF5">
    <property type="entry name" value="TYROSINE-PROTEIN PHOSPHATASE"/>
    <property type="match status" value="1"/>
</dbReference>
<dbReference type="CDD" id="cd00047">
    <property type="entry name" value="PTPc"/>
    <property type="match status" value="1"/>
</dbReference>
<proteinExistence type="predicted"/>
<dbReference type="EMBL" id="JAVFWL010000002">
    <property type="protein sequence ID" value="KAK6733611.1"/>
    <property type="molecule type" value="Genomic_DNA"/>
</dbReference>
<dbReference type="SMART" id="SM00194">
    <property type="entry name" value="PTPc"/>
    <property type="match status" value="1"/>
</dbReference>
<evidence type="ECO:0000259" key="1">
    <source>
        <dbReference type="PROSITE" id="PS50055"/>
    </source>
</evidence>
<evidence type="ECO:0008006" key="5">
    <source>
        <dbReference type="Google" id="ProtNLM"/>
    </source>
</evidence>
<dbReference type="PROSITE" id="PS50055">
    <property type="entry name" value="TYR_PHOSPHATASE_PTP"/>
    <property type="match status" value="1"/>
</dbReference>
<dbReference type="InterPro" id="IPR029021">
    <property type="entry name" value="Prot-tyrosine_phosphatase-like"/>
</dbReference>
<dbReference type="PROSITE" id="PS50056">
    <property type="entry name" value="TYR_PHOSPHATASE_2"/>
    <property type="match status" value="1"/>
</dbReference>
<sequence length="606" mass="69824">MKAQSKRKSGTGSQESRLAVISPEIDRAIDSYVDLVLLMGIEGIRRQYQEIASYRTPDFKFTACAANPNRNRYNDIVCLDKTRVVLRQDVPPCTDYIHANWVKFDKHDREFIATQGPLENTIGDFWRMVFQEQCPSIVNLTRCVEDTKIKCSAYWPTEPGKFNTFGKIFVNTKKVEVEEKFMVYTIELVPEGCSNSHIVKMIHMTNWPDRGVPQSGRHVLRLLRKVVADKLDCGPVVMHCSAGVGRTGCIIMIDVILRRLFSGKPVDMVEIFKKLRDQRAHAIPVDVLYVFVVVSVIDYIRAKLPQKYKDKTQRFMDEYKALLTQEQWSSPQQADQDGRRHPLNAVYDAGEELFLETCDSRGVGGVGVLINTNMVVNIDSFEQLTTRIGRLRMRKCRSTPALTIFVANAPTSSYEEEVDAFYMDLEKFYREDHTFYKGGVQGERHSEFIMTTNTIHGNSQFQKPSSLRWTWESSERDRRYHNEIDHIIVAKRFCLADIAVVPKFYVESEHRLLRGKLTPRTATNWKPFASLVGFREGIVMDNTSVTQVKEGIRSSLLRQRSKIRDAAPYVKESKVRRDGHVMLFNVNRWTRTVSDWIPHDVKRIAA</sequence>
<dbReference type="InterPro" id="IPR000242">
    <property type="entry name" value="PTP_cat"/>
</dbReference>
<dbReference type="SMART" id="SM00404">
    <property type="entry name" value="PTPc_motif"/>
    <property type="match status" value="1"/>
</dbReference>
<organism evidence="3 4">
    <name type="scientific">Necator americanus</name>
    <name type="common">Human hookworm</name>
    <dbReference type="NCBI Taxonomy" id="51031"/>
    <lineage>
        <taxon>Eukaryota</taxon>
        <taxon>Metazoa</taxon>
        <taxon>Ecdysozoa</taxon>
        <taxon>Nematoda</taxon>
        <taxon>Chromadorea</taxon>
        <taxon>Rhabditida</taxon>
        <taxon>Rhabditina</taxon>
        <taxon>Rhabditomorpha</taxon>
        <taxon>Strongyloidea</taxon>
        <taxon>Ancylostomatidae</taxon>
        <taxon>Bunostominae</taxon>
        <taxon>Necator</taxon>
    </lineage>
</organism>
<feature type="domain" description="Tyrosine-protein phosphatase" evidence="1">
    <location>
        <begin position="44"/>
        <end position="299"/>
    </location>
</feature>
<comment type="caution">
    <text evidence="3">The sequence shown here is derived from an EMBL/GenBank/DDBJ whole genome shotgun (WGS) entry which is preliminary data.</text>
</comment>
<accession>A0ABR1C514</accession>
<dbReference type="InterPro" id="IPR052782">
    <property type="entry name" value="Oocyte-zygote_transition_reg"/>
</dbReference>